<reference evidence="4 5" key="1">
    <citation type="journal article" date="2024" name="Int. J. Syst. Evol. Microbiol.">
        <title>Lacrimispora brassicae sp. nov. isolated from fermented cabbage, and proposal of Clostridium indicum Gundawar et al. 2019 and Clostridium methoxybenzovorans Mechichi et al. 1999 as heterotypic synonyms of Lacrimispora amygdalina (Parshina et al. 2003) Haas and Blanchard 2020 and Lacrimispora indolis (McClung and McCoy 1957) Haas and Blanchard 2020, respectively.</title>
        <authorList>
            <person name="Kobayashi H."/>
            <person name="Tanizawa Y."/>
            <person name="Sakamoto M."/>
            <person name="Ohkuma M."/>
            <person name="Tohno M."/>
        </authorList>
    </citation>
    <scope>NUCLEOTIDE SEQUENCE [LARGE SCALE GENOMIC DNA]</scope>
    <source>
        <strain evidence="4 5">DSM 12857</strain>
    </source>
</reference>
<evidence type="ECO:0000259" key="3">
    <source>
        <dbReference type="Pfam" id="PF13592"/>
    </source>
</evidence>
<evidence type="ECO:0000313" key="4">
    <source>
        <dbReference type="EMBL" id="GLB31554.1"/>
    </source>
</evidence>
<dbReference type="InterPro" id="IPR036397">
    <property type="entry name" value="RNaseH_sf"/>
</dbReference>
<evidence type="ECO:0000313" key="5">
    <source>
        <dbReference type="Proteomes" id="UP001419084"/>
    </source>
</evidence>
<name>A0ABQ5M9B3_9FIRM</name>
<dbReference type="SUPFAM" id="SSF46689">
    <property type="entry name" value="Homeodomain-like"/>
    <property type="match status" value="1"/>
</dbReference>
<comment type="caution">
    <text evidence="4">The sequence shown here is derived from an EMBL/GenBank/DDBJ whole genome shotgun (WGS) entry which is preliminary data.</text>
</comment>
<dbReference type="Pfam" id="PF13358">
    <property type="entry name" value="DDE_3"/>
    <property type="match status" value="1"/>
</dbReference>
<feature type="domain" description="Insertion element IS150 protein InsJ-like helix-turn-helix" evidence="2">
    <location>
        <begin position="22"/>
        <end position="68"/>
    </location>
</feature>
<dbReference type="Pfam" id="PF13518">
    <property type="entry name" value="HTH_28"/>
    <property type="match status" value="1"/>
</dbReference>
<dbReference type="PANTHER" id="PTHR46564:SF1">
    <property type="entry name" value="TRANSPOSASE"/>
    <property type="match status" value="1"/>
</dbReference>
<gene>
    <name evidence="4" type="ORF">LAD12857_34770</name>
</gene>
<evidence type="ECO:0000259" key="1">
    <source>
        <dbReference type="Pfam" id="PF13358"/>
    </source>
</evidence>
<dbReference type="Proteomes" id="UP001419084">
    <property type="component" value="Unassembled WGS sequence"/>
</dbReference>
<evidence type="ECO:0000259" key="2">
    <source>
        <dbReference type="Pfam" id="PF13518"/>
    </source>
</evidence>
<dbReference type="Pfam" id="PF13592">
    <property type="entry name" value="HTH_33"/>
    <property type="match status" value="1"/>
</dbReference>
<accession>A0ABQ5M9B3</accession>
<dbReference type="PANTHER" id="PTHR46564">
    <property type="entry name" value="TRANSPOSASE"/>
    <property type="match status" value="1"/>
</dbReference>
<keyword evidence="5" id="KW-1185">Reference proteome</keyword>
<protein>
    <recommendedName>
        <fullName evidence="6">IS630 family transposase</fullName>
    </recommendedName>
</protein>
<feature type="domain" description="Tc1-like transposase DDE" evidence="1">
    <location>
        <begin position="172"/>
        <end position="313"/>
    </location>
</feature>
<feature type="domain" description="Winged helix-turn helix" evidence="3">
    <location>
        <begin position="100"/>
        <end position="156"/>
    </location>
</feature>
<dbReference type="RefSeq" id="WP_346065839.1">
    <property type="nucleotide sequence ID" value="NZ_BRPJ01000074.1"/>
</dbReference>
<dbReference type="InterPro" id="IPR038717">
    <property type="entry name" value="Tc1-like_DDE_dom"/>
</dbReference>
<dbReference type="InterPro" id="IPR047655">
    <property type="entry name" value="Transpos_IS630-like"/>
</dbReference>
<organism evidence="4 5">
    <name type="scientific">Lacrimispora amygdalina</name>
    <dbReference type="NCBI Taxonomy" id="253257"/>
    <lineage>
        <taxon>Bacteria</taxon>
        <taxon>Bacillati</taxon>
        <taxon>Bacillota</taxon>
        <taxon>Clostridia</taxon>
        <taxon>Lachnospirales</taxon>
        <taxon>Lachnospiraceae</taxon>
        <taxon>Lacrimispora</taxon>
    </lineage>
</organism>
<dbReference type="InterPro" id="IPR055247">
    <property type="entry name" value="InsJ-like_HTH"/>
</dbReference>
<dbReference type="InterPro" id="IPR009057">
    <property type="entry name" value="Homeodomain-like_sf"/>
</dbReference>
<evidence type="ECO:0008006" key="6">
    <source>
        <dbReference type="Google" id="ProtNLM"/>
    </source>
</evidence>
<dbReference type="NCBIfam" id="NF033545">
    <property type="entry name" value="transpos_IS630"/>
    <property type="match status" value="1"/>
</dbReference>
<dbReference type="InterPro" id="IPR025959">
    <property type="entry name" value="Winged_HTH_dom"/>
</dbReference>
<sequence>MENIDTRTLTQDVQYEKRNLLIKLRNKGMSNREAAELTGFSETHASTLWRKYLKDGREAISKKKRGRKKDDGKVLSNEQERELKAILTDKTPDQVKLKCALWTRDALQELIRLKYKIEVPLRTLTDYLKKWGFTSQKPAKRAYEQQPAVVQKWLDEEYPTIEARAKAEKCEILWGDETGMENTAYQAKGFAPKGKTPIVRLNAKKSRINMVSAISNRGTLRFMFYEEKMNADMLIKFMKRLTKDSKRKVFLILDNLRVHHCKVVMAWLEANKELIEVFYLPSYSPELNPDEYLNGDLKRHLHSGTYMRDKKSLEMKARGYLMKIQRKKQHITNLFNNKHVKYAAVI</sequence>
<dbReference type="Gene3D" id="3.30.420.10">
    <property type="entry name" value="Ribonuclease H-like superfamily/Ribonuclease H"/>
    <property type="match status" value="1"/>
</dbReference>
<dbReference type="EMBL" id="BRPJ01000074">
    <property type="protein sequence ID" value="GLB31554.1"/>
    <property type="molecule type" value="Genomic_DNA"/>
</dbReference>
<proteinExistence type="predicted"/>